<accession>A0A2T0VNS4</accession>
<gene>
    <name evidence="2" type="ORF">BCL64_10540</name>
</gene>
<protein>
    <submittedName>
        <fullName evidence="2">Uncharacterized protein YeaO (DUF488 family)</fullName>
    </submittedName>
</protein>
<keyword evidence="3" id="KW-1185">Reference proteome</keyword>
<evidence type="ECO:0000256" key="1">
    <source>
        <dbReference type="SAM" id="MobiDB-lite"/>
    </source>
</evidence>
<name>A0A2T0VNS4_9GAMM</name>
<dbReference type="AlphaFoldDB" id="A0A2T0VNS4"/>
<evidence type="ECO:0000313" key="3">
    <source>
        <dbReference type="Proteomes" id="UP000239896"/>
    </source>
</evidence>
<dbReference type="PANTHER" id="PTHR36849:SF1">
    <property type="entry name" value="CYTOPLASMIC PROTEIN"/>
    <property type="match status" value="1"/>
</dbReference>
<sequence>MAYDIVFKRVYQPIAAEDGARVLVDRLWPRGKRRENLALTDWYRDASPSPALRRQYHLGEISAEVFFTRYRGELREAPENLIPLMRLARQGRLTLLSAARDLEGSHLPVLSEAILQALYQEDAADREPASPPCFAHQRPGEEASET</sequence>
<dbReference type="InterPro" id="IPR052552">
    <property type="entry name" value="YeaO-like"/>
</dbReference>
<evidence type="ECO:0000313" key="2">
    <source>
        <dbReference type="EMBL" id="PRY71899.1"/>
    </source>
</evidence>
<reference evidence="2 3" key="1">
    <citation type="submission" date="2018-03" db="EMBL/GenBank/DDBJ databases">
        <title>Comparative analysis of microorganisms from saline springs in Andes Mountain Range, Colombia.</title>
        <authorList>
            <person name="Rubin E."/>
        </authorList>
    </citation>
    <scope>NUCLEOTIDE SEQUENCE [LARGE SCALE GENOMIC DNA]</scope>
    <source>
        <strain evidence="2 3">USBA 854</strain>
    </source>
</reference>
<dbReference type="EMBL" id="PVTM01000005">
    <property type="protein sequence ID" value="PRY71899.1"/>
    <property type="molecule type" value="Genomic_DNA"/>
</dbReference>
<comment type="caution">
    <text evidence="2">The sequence shown here is derived from an EMBL/GenBank/DDBJ whole genome shotgun (WGS) entry which is preliminary data.</text>
</comment>
<feature type="region of interest" description="Disordered" evidence="1">
    <location>
        <begin position="122"/>
        <end position="146"/>
    </location>
</feature>
<dbReference type="PANTHER" id="PTHR36849">
    <property type="entry name" value="CYTOPLASMIC PROTEIN-RELATED"/>
    <property type="match status" value="1"/>
</dbReference>
<proteinExistence type="predicted"/>
<dbReference type="RefSeq" id="WP_106230316.1">
    <property type="nucleotide sequence ID" value="NZ_PVTM01000005.1"/>
</dbReference>
<dbReference type="Proteomes" id="UP000239896">
    <property type="component" value="Unassembled WGS sequence"/>
</dbReference>
<organism evidence="2 3">
    <name type="scientific">Halomonas ventosae</name>
    <dbReference type="NCBI Taxonomy" id="229007"/>
    <lineage>
        <taxon>Bacteria</taxon>
        <taxon>Pseudomonadati</taxon>
        <taxon>Pseudomonadota</taxon>
        <taxon>Gammaproteobacteria</taxon>
        <taxon>Oceanospirillales</taxon>
        <taxon>Halomonadaceae</taxon>
        <taxon>Halomonas</taxon>
    </lineage>
</organism>
<dbReference type="Pfam" id="PF22752">
    <property type="entry name" value="DUF488-N3i"/>
    <property type="match status" value="1"/>
</dbReference>